<dbReference type="Gene3D" id="3.30.390.30">
    <property type="match status" value="1"/>
</dbReference>
<dbReference type="InterPro" id="IPR006322">
    <property type="entry name" value="Glutathione_Rdtase_euk/bac"/>
</dbReference>
<dbReference type="InterPro" id="IPR016156">
    <property type="entry name" value="FAD/NAD-linked_Rdtase_dimer_sf"/>
</dbReference>
<dbReference type="InterPro" id="IPR036188">
    <property type="entry name" value="FAD/NAD-bd_sf"/>
</dbReference>
<dbReference type="PRINTS" id="PR00411">
    <property type="entry name" value="PNDRDTASEI"/>
</dbReference>
<feature type="domain" description="Pyridine nucleotide-disulphide oxidoreductase dimerisation" evidence="9">
    <location>
        <begin position="337"/>
        <end position="445"/>
    </location>
</feature>
<comment type="subunit">
    <text evidence="3">Homodimer.</text>
</comment>
<evidence type="ECO:0000256" key="5">
    <source>
        <dbReference type="ARBA" id="ARBA00022827"/>
    </source>
</evidence>
<evidence type="ECO:0000256" key="8">
    <source>
        <dbReference type="ARBA" id="ARBA00023284"/>
    </source>
</evidence>
<comment type="cofactor">
    <cofactor evidence="1">
        <name>FAD</name>
        <dbReference type="ChEBI" id="CHEBI:57692"/>
    </cofactor>
</comment>
<evidence type="ECO:0000259" key="9">
    <source>
        <dbReference type="Pfam" id="PF02852"/>
    </source>
</evidence>
<dbReference type="InterPro" id="IPR012999">
    <property type="entry name" value="Pyr_OxRdtase_I_AS"/>
</dbReference>
<reference evidence="11" key="1">
    <citation type="submission" date="2016-10" db="EMBL/GenBank/DDBJ databases">
        <authorList>
            <person name="de Groot N.N."/>
        </authorList>
    </citation>
    <scope>NUCLEOTIDE SEQUENCE</scope>
</reference>
<dbReference type="EMBL" id="FPHR01000026">
    <property type="protein sequence ID" value="SFV77480.1"/>
    <property type="molecule type" value="Genomic_DNA"/>
</dbReference>
<keyword evidence="6 11" id="KW-0560">Oxidoreductase</keyword>
<dbReference type="InterPro" id="IPR001100">
    <property type="entry name" value="Pyr_nuc-diS_OxRdtase"/>
</dbReference>
<dbReference type="InterPro" id="IPR046952">
    <property type="entry name" value="GSHR/TRXR-like"/>
</dbReference>
<evidence type="ECO:0000256" key="6">
    <source>
        <dbReference type="ARBA" id="ARBA00023002"/>
    </source>
</evidence>
<dbReference type="GO" id="GO:0004362">
    <property type="term" value="F:glutathione-disulfide reductase (NADPH) activity"/>
    <property type="evidence" value="ECO:0007669"/>
    <property type="project" value="UniProtKB-EC"/>
</dbReference>
<dbReference type="GO" id="GO:0050660">
    <property type="term" value="F:flavin adenine dinucleotide binding"/>
    <property type="evidence" value="ECO:0007669"/>
    <property type="project" value="InterPro"/>
</dbReference>
<keyword evidence="4" id="KW-0285">Flavoprotein</keyword>
<feature type="domain" description="FAD/NAD(P)-binding" evidence="10">
    <location>
        <begin position="8"/>
        <end position="316"/>
    </location>
</feature>
<dbReference type="GO" id="GO:0050661">
    <property type="term" value="F:NADP binding"/>
    <property type="evidence" value="ECO:0007669"/>
    <property type="project" value="InterPro"/>
</dbReference>
<evidence type="ECO:0000256" key="4">
    <source>
        <dbReference type="ARBA" id="ARBA00022630"/>
    </source>
</evidence>
<dbReference type="PANTHER" id="PTHR42737:SF2">
    <property type="entry name" value="GLUTATHIONE REDUCTASE"/>
    <property type="match status" value="1"/>
</dbReference>
<dbReference type="FunFam" id="3.30.390.30:FF:000003">
    <property type="entry name" value="Glutathione reductase"/>
    <property type="match status" value="1"/>
</dbReference>
<dbReference type="GO" id="GO:0045454">
    <property type="term" value="P:cell redox homeostasis"/>
    <property type="evidence" value="ECO:0007669"/>
    <property type="project" value="InterPro"/>
</dbReference>
<organism evidence="11">
    <name type="scientific">hydrothermal vent metagenome</name>
    <dbReference type="NCBI Taxonomy" id="652676"/>
    <lineage>
        <taxon>unclassified sequences</taxon>
        <taxon>metagenomes</taxon>
        <taxon>ecological metagenomes</taxon>
    </lineage>
</organism>
<evidence type="ECO:0000256" key="3">
    <source>
        <dbReference type="ARBA" id="ARBA00011738"/>
    </source>
</evidence>
<dbReference type="Gene3D" id="3.50.50.60">
    <property type="entry name" value="FAD/NAD(P)-binding domain"/>
    <property type="match status" value="2"/>
</dbReference>
<evidence type="ECO:0000256" key="1">
    <source>
        <dbReference type="ARBA" id="ARBA00001974"/>
    </source>
</evidence>
<dbReference type="Pfam" id="PF02852">
    <property type="entry name" value="Pyr_redox_dim"/>
    <property type="match status" value="1"/>
</dbReference>
<dbReference type="GO" id="GO:0006749">
    <property type="term" value="P:glutathione metabolic process"/>
    <property type="evidence" value="ECO:0007669"/>
    <property type="project" value="InterPro"/>
</dbReference>
<protein>
    <submittedName>
        <fullName evidence="11">Glutathione reductase</fullName>
        <ecNumber evidence="11">1.8.1.7</ecNumber>
    </submittedName>
</protein>
<accession>A0A1W1DAE7</accession>
<evidence type="ECO:0000256" key="7">
    <source>
        <dbReference type="ARBA" id="ARBA00023157"/>
    </source>
</evidence>
<dbReference type="InterPro" id="IPR023753">
    <property type="entry name" value="FAD/NAD-binding_dom"/>
</dbReference>
<dbReference type="SUPFAM" id="SSF51905">
    <property type="entry name" value="FAD/NAD(P)-binding domain"/>
    <property type="match status" value="1"/>
</dbReference>
<evidence type="ECO:0000256" key="2">
    <source>
        <dbReference type="ARBA" id="ARBA00007532"/>
    </source>
</evidence>
<dbReference type="EC" id="1.8.1.7" evidence="11"/>
<gene>
    <name evidence="11" type="ORF">MNB_SUP05-4-264</name>
</gene>
<dbReference type="InterPro" id="IPR004099">
    <property type="entry name" value="Pyr_nucl-diS_OxRdtase_dimer"/>
</dbReference>
<dbReference type="PRINTS" id="PR00368">
    <property type="entry name" value="FADPNR"/>
</dbReference>
<proteinExistence type="inferred from homology"/>
<evidence type="ECO:0000259" key="10">
    <source>
        <dbReference type="Pfam" id="PF07992"/>
    </source>
</evidence>
<evidence type="ECO:0000313" key="11">
    <source>
        <dbReference type="EMBL" id="SFV77480.1"/>
    </source>
</evidence>
<keyword evidence="5" id="KW-0274">FAD</keyword>
<dbReference type="Pfam" id="PF07992">
    <property type="entry name" value="Pyr_redox_2"/>
    <property type="match status" value="1"/>
</dbReference>
<dbReference type="GO" id="GO:0005829">
    <property type="term" value="C:cytosol"/>
    <property type="evidence" value="ECO:0007669"/>
    <property type="project" value="TreeGrafter"/>
</dbReference>
<dbReference type="PROSITE" id="PS00076">
    <property type="entry name" value="PYRIDINE_REDOX_1"/>
    <property type="match status" value="1"/>
</dbReference>
<dbReference type="FunFam" id="3.50.50.60:FF:000235">
    <property type="entry name" value="Glutathione reductase"/>
    <property type="match status" value="1"/>
</dbReference>
<keyword evidence="7" id="KW-1015">Disulfide bond</keyword>
<dbReference type="GO" id="GO:0034599">
    <property type="term" value="P:cellular response to oxidative stress"/>
    <property type="evidence" value="ECO:0007669"/>
    <property type="project" value="TreeGrafter"/>
</dbReference>
<comment type="similarity">
    <text evidence="2">Belongs to the class-I pyridine nucleotide-disulfide oxidoreductase family.</text>
</comment>
<dbReference type="AlphaFoldDB" id="A0A1W1DAE7"/>
<sequence length="446" mass="48493">MTNKTTHYDMIAIGAGSGGLSAVERASEYGKKCAVIEVKTIGGTCVNVGCVPKKVMWFAANTATQINSAKGFGFDVELKNFSWKKLKEGRENYIKGITNWYDGYLEDLGIDYIHGFGKLVDKNTISVNGKEYTADHIVLSPGGEPTVPHIEGAEHGITSDGFFELDQLPEKVAVIGGGYIGVELAGVLNALGSKVELFGRADTLLRGFDPMIQAALDKDYTAHGITIHHESQIEKVTKDKTVITNKGEFYGFDTVIWAVGRNPMTQHLDLENAGVECNQRGFIPTNKFQVTNVDNIFALGDATGRAPLTPVAIAAGRRLSDRLYNGMTDRHLDYNNIATVVFSHPPIGTIGLTEVQAKEKFDKVKIYKSEFTPMADALLDHKTTTALKLVCEGDDEKVVGCHIMGHGADEMLQGFAVAIKMGATKKQFDDTVAIHPSSAEELVTMR</sequence>
<dbReference type="NCBIfam" id="NF004776">
    <property type="entry name" value="PRK06116.1"/>
    <property type="match status" value="1"/>
</dbReference>
<dbReference type="SUPFAM" id="SSF55424">
    <property type="entry name" value="FAD/NAD-linked reductases, dimerisation (C-terminal) domain"/>
    <property type="match status" value="1"/>
</dbReference>
<dbReference type="NCBIfam" id="TIGR01421">
    <property type="entry name" value="gluta_reduc_1"/>
    <property type="match status" value="1"/>
</dbReference>
<dbReference type="PIRSF" id="PIRSF000350">
    <property type="entry name" value="Mercury_reductase_MerA"/>
    <property type="match status" value="1"/>
</dbReference>
<name>A0A1W1DAE7_9ZZZZ</name>
<keyword evidence="8" id="KW-0676">Redox-active center</keyword>
<dbReference type="PANTHER" id="PTHR42737">
    <property type="entry name" value="GLUTATHIONE REDUCTASE"/>
    <property type="match status" value="1"/>
</dbReference>